<dbReference type="InterPro" id="IPR030479">
    <property type="entry name" value="Syndecan_CS"/>
</dbReference>
<evidence type="ECO:0000256" key="11">
    <source>
        <dbReference type="SAM" id="Phobius"/>
    </source>
</evidence>
<dbReference type="InterPro" id="IPR001050">
    <property type="entry name" value="Syndecan"/>
</dbReference>
<comment type="function">
    <text evidence="9">Cell surface proteoglycan.</text>
</comment>
<evidence type="ECO:0000256" key="2">
    <source>
        <dbReference type="ARBA" id="ARBA00005343"/>
    </source>
</evidence>
<dbReference type="PANTHER" id="PTHR10915">
    <property type="entry name" value="SYNDECAN"/>
    <property type="match status" value="1"/>
</dbReference>
<sequence>MQKGLPYPVIYRRDPGTRVPSPPHSAPTLKGYRSSAPTFTANELTTAALSGLKIINNFKGTRPNSVQKCVINTQLIASKDGTFSTSTEDTARIQNDGVAPDNVYFDDEGSGVAPDESSGSGWGAGPGPDDEDGRAGSGDAPDGDSDDEDFVRPTKAPATETPRIMPDESSVSGVAVVPETVDNFLDSLIPDTNISPDSNISETEHPIPPPDQTFDVEIPRILKPSEGAVDTRAGGAREEVASRPETDISISGEDLNPDIDHEPSGSNVNAESRPADNVVFIMNAKPEDRAASFFAQPGILAAVIGGAVVGLLCAILVVMFIVYRMRKKDEGSYALDEPKRSPAAASYGKGHNNREFYA</sequence>
<feature type="transmembrane region" description="Helical" evidence="11">
    <location>
        <begin position="299"/>
        <end position="323"/>
    </location>
</feature>
<dbReference type="OrthoDB" id="10044468at2759"/>
<dbReference type="InterPro" id="IPR027789">
    <property type="entry name" value="Syndecan/Neurexin_dom"/>
</dbReference>
<evidence type="ECO:0000256" key="10">
    <source>
        <dbReference type="SAM" id="MobiDB-lite"/>
    </source>
</evidence>
<keyword evidence="3 9" id="KW-0812">Transmembrane</keyword>
<evidence type="ECO:0000256" key="4">
    <source>
        <dbReference type="ARBA" id="ARBA00022974"/>
    </source>
</evidence>
<keyword evidence="4 9" id="KW-0654">Proteoglycan</keyword>
<keyword evidence="6 11" id="KW-0472">Membrane</keyword>
<dbReference type="PROSITE" id="PS00964">
    <property type="entry name" value="SYNDECAN"/>
    <property type="match status" value="1"/>
</dbReference>
<reference evidence="13" key="2">
    <citation type="submission" date="2022-10" db="EMBL/GenBank/DDBJ databases">
        <authorList>
            <consortium name="ENA_rothamsted_submissions"/>
            <consortium name="culmorum"/>
            <person name="King R."/>
        </authorList>
    </citation>
    <scope>NUCLEOTIDE SEQUENCE</scope>
</reference>
<evidence type="ECO:0000313" key="13">
    <source>
        <dbReference type="EMBL" id="CAG9796952.1"/>
    </source>
</evidence>
<evidence type="ECO:0000256" key="5">
    <source>
        <dbReference type="ARBA" id="ARBA00022989"/>
    </source>
</evidence>
<comment type="subcellular location">
    <subcellularLocation>
        <location evidence="1 9">Membrane</location>
        <topology evidence="1 9">Single-pass type I membrane protein</topology>
    </subcellularLocation>
</comment>
<evidence type="ECO:0000259" key="12">
    <source>
        <dbReference type="SMART" id="SM00294"/>
    </source>
</evidence>
<accession>A0A9N9RHN9</accession>
<feature type="domain" description="Neurexin/syndecan/glycophorin C" evidence="12">
    <location>
        <begin position="322"/>
        <end position="340"/>
    </location>
</feature>
<dbReference type="AlphaFoldDB" id="A0A9N9RHN9"/>
<proteinExistence type="inferred from homology"/>
<gene>
    <name evidence="13" type="ORF">DIATSA_LOCUS14095</name>
</gene>
<dbReference type="GO" id="GO:0016020">
    <property type="term" value="C:membrane"/>
    <property type="evidence" value="ECO:0007669"/>
    <property type="project" value="UniProtKB-SubCell"/>
</dbReference>
<name>A0A9N9RHN9_9NEOP</name>
<organism evidence="13 14">
    <name type="scientific">Diatraea saccharalis</name>
    <name type="common">sugarcane borer</name>
    <dbReference type="NCBI Taxonomy" id="40085"/>
    <lineage>
        <taxon>Eukaryota</taxon>
        <taxon>Metazoa</taxon>
        <taxon>Ecdysozoa</taxon>
        <taxon>Arthropoda</taxon>
        <taxon>Hexapoda</taxon>
        <taxon>Insecta</taxon>
        <taxon>Pterygota</taxon>
        <taxon>Neoptera</taxon>
        <taxon>Endopterygota</taxon>
        <taxon>Lepidoptera</taxon>
        <taxon>Glossata</taxon>
        <taxon>Ditrysia</taxon>
        <taxon>Pyraloidea</taxon>
        <taxon>Crambidae</taxon>
        <taxon>Crambinae</taxon>
        <taxon>Diatraea</taxon>
    </lineage>
</organism>
<evidence type="ECO:0000256" key="9">
    <source>
        <dbReference type="RuleBase" id="RU000649"/>
    </source>
</evidence>
<dbReference type="PANTHER" id="PTHR10915:SF1">
    <property type="entry name" value="SYNDECAN"/>
    <property type="match status" value="1"/>
</dbReference>
<dbReference type="GO" id="GO:0009986">
    <property type="term" value="C:cell surface"/>
    <property type="evidence" value="ECO:0007669"/>
    <property type="project" value="TreeGrafter"/>
</dbReference>
<feature type="compositionally biased region" description="Basic and acidic residues" evidence="10">
    <location>
        <begin position="235"/>
        <end position="246"/>
    </location>
</feature>
<keyword evidence="7 9" id="KW-0325">Glycoprotein</keyword>
<dbReference type="EMBL" id="OU893340">
    <property type="protein sequence ID" value="CAG9796952.1"/>
    <property type="molecule type" value="Genomic_DNA"/>
</dbReference>
<evidence type="ECO:0000256" key="1">
    <source>
        <dbReference type="ARBA" id="ARBA00004479"/>
    </source>
</evidence>
<feature type="region of interest" description="Disordered" evidence="10">
    <location>
        <begin position="82"/>
        <end position="171"/>
    </location>
</feature>
<keyword evidence="8 9" id="KW-0357">Heparan sulfate</keyword>
<feature type="region of interest" description="Disordered" evidence="10">
    <location>
        <begin position="333"/>
        <end position="358"/>
    </location>
</feature>
<keyword evidence="14" id="KW-1185">Reference proteome</keyword>
<dbReference type="SMART" id="SM00294">
    <property type="entry name" value="4.1m"/>
    <property type="match status" value="1"/>
</dbReference>
<evidence type="ECO:0000256" key="3">
    <source>
        <dbReference type="ARBA" id="ARBA00022692"/>
    </source>
</evidence>
<comment type="similarity">
    <text evidence="2 9">Belongs to the syndecan proteoglycan family.</text>
</comment>
<keyword evidence="5 11" id="KW-1133">Transmembrane helix</keyword>
<reference evidence="13" key="1">
    <citation type="submission" date="2021-12" db="EMBL/GenBank/DDBJ databases">
        <authorList>
            <person name="King R."/>
        </authorList>
    </citation>
    <scope>NUCLEOTIDE SEQUENCE</scope>
</reference>
<protein>
    <recommendedName>
        <fullName evidence="9">Syndecan</fullName>
    </recommendedName>
</protein>
<dbReference type="Proteomes" id="UP001153714">
    <property type="component" value="Chromosome 9"/>
</dbReference>
<dbReference type="GO" id="GO:0016477">
    <property type="term" value="P:cell migration"/>
    <property type="evidence" value="ECO:0007669"/>
    <property type="project" value="TreeGrafter"/>
</dbReference>
<evidence type="ECO:0000313" key="14">
    <source>
        <dbReference type="Proteomes" id="UP001153714"/>
    </source>
</evidence>
<evidence type="ECO:0000256" key="8">
    <source>
        <dbReference type="ARBA" id="ARBA00023207"/>
    </source>
</evidence>
<dbReference type="Pfam" id="PF01034">
    <property type="entry name" value="Syndecan"/>
    <property type="match status" value="1"/>
</dbReference>
<feature type="region of interest" description="Disordered" evidence="10">
    <location>
        <begin position="228"/>
        <end position="271"/>
    </location>
</feature>
<evidence type="ECO:0000256" key="6">
    <source>
        <dbReference type="ARBA" id="ARBA00023136"/>
    </source>
</evidence>
<evidence type="ECO:0000256" key="7">
    <source>
        <dbReference type="ARBA" id="ARBA00023180"/>
    </source>
</evidence>
<dbReference type="InterPro" id="IPR003585">
    <property type="entry name" value="Neurexin-like"/>
</dbReference>